<evidence type="ECO:0000256" key="1">
    <source>
        <dbReference type="SAM" id="MobiDB-lite"/>
    </source>
</evidence>
<protein>
    <recommendedName>
        <fullName evidence="4">Vacuolar protein sorting-associated protein 29</fullName>
    </recommendedName>
</protein>
<feature type="compositionally biased region" description="Basic and acidic residues" evidence="1">
    <location>
        <begin position="171"/>
        <end position="195"/>
    </location>
</feature>
<name>A0A1L0FF25_9ASCO</name>
<evidence type="ECO:0000313" key="2">
    <source>
        <dbReference type="EMBL" id="SGZ38182.1"/>
    </source>
</evidence>
<dbReference type="AlphaFoldDB" id="A0A1L0FF25"/>
<proteinExistence type="predicted"/>
<dbReference type="SUPFAM" id="SSF56300">
    <property type="entry name" value="Metallo-dependent phosphatases"/>
    <property type="match status" value="1"/>
</dbReference>
<keyword evidence="3" id="KW-1185">Reference proteome</keyword>
<dbReference type="EMBL" id="FQNF01000005">
    <property type="protein sequence ID" value="SGZ38182.1"/>
    <property type="molecule type" value="Genomic_DNA"/>
</dbReference>
<evidence type="ECO:0000313" key="3">
    <source>
        <dbReference type="Proteomes" id="UP000183365"/>
    </source>
</evidence>
<dbReference type="VEuPathDB" id="FungiDB:HGUI_00382"/>
<dbReference type="InterPro" id="IPR000979">
    <property type="entry name" value="Phosphodiesterase_MJ0936/Vps29"/>
</dbReference>
<dbReference type="Gene3D" id="3.60.21.10">
    <property type="match status" value="1"/>
</dbReference>
<dbReference type="PANTHER" id="PTHR11124">
    <property type="entry name" value="VACUOLAR SORTING PROTEIN VPS29"/>
    <property type="match status" value="1"/>
</dbReference>
<dbReference type="OrthoDB" id="10258130at2759"/>
<feature type="region of interest" description="Disordered" evidence="1">
    <location>
        <begin position="171"/>
        <end position="236"/>
    </location>
</feature>
<organism evidence="2 3">
    <name type="scientific">Hanseniaspora guilliermondii</name>
    <dbReference type="NCBI Taxonomy" id="56406"/>
    <lineage>
        <taxon>Eukaryota</taxon>
        <taxon>Fungi</taxon>
        <taxon>Dikarya</taxon>
        <taxon>Ascomycota</taxon>
        <taxon>Saccharomycotina</taxon>
        <taxon>Saccharomycetes</taxon>
        <taxon>Saccharomycodales</taxon>
        <taxon>Saccharomycodaceae</taxon>
        <taxon>Hanseniaspora</taxon>
    </lineage>
</organism>
<evidence type="ECO:0008006" key="4">
    <source>
        <dbReference type="Google" id="ProtNLM"/>
    </source>
</evidence>
<reference evidence="3" key="1">
    <citation type="submission" date="2016-11" db="EMBL/GenBank/DDBJ databases">
        <authorList>
            <person name="Guldener U."/>
        </authorList>
    </citation>
    <scope>NUCLEOTIDE SEQUENCE [LARGE SCALE GENOMIC DNA]</scope>
</reference>
<dbReference type="Proteomes" id="UP000183365">
    <property type="component" value="Unassembled WGS sequence"/>
</dbReference>
<gene>
    <name evidence="2" type="ORF">HGUI_00382</name>
</gene>
<dbReference type="InterPro" id="IPR029052">
    <property type="entry name" value="Metallo-depent_PP-like"/>
</dbReference>
<sequence length="290" mass="32742">MLSLILGNLHVPYRAIDLPFKFKELLEKNQGKIDKVYICSSAEDPIMSMNTSNSELLQFLHDHVCIDIDLVGSSILTLEEQKVKYEQNIVTKPHKSKNGIEVYNINGFRVAFISQIPVVPKDDVLALINLSRQARSDILIWGGKHEVEAYSLEGVLFLSPGTATGAFSIESNHEAQESSAEENEKIDERQEVSDKGDEEVDESDNKDIDNVTDNENVSQENDKPPQPENQKTDEEEIEITESLNIDPSFLLLDIPEARIEGEEISCTVYIYSLDRETNEIVVDNIEFKKT</sequence>
<accession>A0A1L0FF25</accession>